<evidence type="ECO:0000313" key="1">
    <source>
        <dbReference type="EMBL" id="GJS97017.1"/>
    </source>
</evidence>
<protein>
    <submittedName>
        <fullName evidence="1">Uncharacterized protein</fullName>
    </submittedName>
</protein>
<sequence length="169" mass="18966">MIYSGSAKKLLFTLLYSSSTQLESYFTSSTSSLRWRKPYNVAYTLSGTKLNTESYFEEENVVLMNAIALFRQAIGSSVERNDVLDEQLVQSMIADELVLYMVVVVEEMCRIVVFEELSKTVNDTVMDCTEVNDCCSMEVCCRYAYNGSKLDSCISSANLTSVTNLLYSG</sequence>
<gene>
    <name evidence="1" type="ORF">Tco_0803985</name>
</gene>
<accession>A0ABQ5A768</accession>
<keyword evidence="2" id="KW-1185">Reference proteome</keyword>
<organism evidence="1 2">
    <name type="scientific">Tanacetum coccineum</name>
    <dbReference type="NCBI Taxonomy" id="301880"/>
    <lineage>
        <taxon>Eukaryota</taxon>
        <taxon>Viridiplantae</taxon>
        <taxon>Streptophyta</taxon>
        <taxon>Embryophyta</taxon>
        <taxon>Tracheophyta</taxon>
        <taxon>Spermatophyta</taxon>
        <taxon>Magnoliopsida</taxon>
        <taxon>eudicotyledons</taxon>
        <taxon>Gunneridae</taxon>
        <taxon>Pentapetalae</taxon>
        <taxon>asterids</taxon>
        <taxon>campanulids</taxon>
        <taxon>Asterales</taxon>
        <taxon>Asteraceae</taxon>
        <taxon>Asteroideae</taxon>
        <taxon>Anthemideae</taxon>
        <taxon>Anthemidinae</taxon>
        <taxon>Tanacetum</taxon>
    </lineage>
</organism>
<evidence type="ECO:0000313" key="2">
    <source>
        <dbReference type="Proteomes" id="UP001151760"/>
    </source>
</evidence>
<dbReference type="Proteomes" id="UP001151760">
    <property type="component" value="Unassembled WGS sequence"/>
</dbReference>
<reference evidence="1" key="2">
    <citation type="submission" date="2022-01" db="EMBL/GenBank/DDBJ databases">
        <authorList>
            <person name="Yamashiro T."/>
            <person name="Shiraishi A."/>
            <person name="Satake H."/>
            <person name="Nakayama K."/>
        </authorList>
    </citation>
    <scope>NUCLEOTIDE SEQUENCE</scope>
</reference>
<dbReference type="EMBL" id="BQNB010011929">
    <property type="protein sequence ID" value="GJS97017.1"/>
    <property type="molecule type" value="Genomic_DNA"/>
</dbReference>
<name>A0ABQ5A768_9ASTR</name>
<reference evidence="1" key="1">
    <citation type="journal article" date="2022" name="Int. J. Mol. Sci.">
        <title>Draft Genome of Tanacetum Coccineum: Genomic Comparison of Closely Related Tanacetum-Family Plants.</title>
        <authorList>
            <person name="Yamashiro T."/>
            <person name="Shiraishi A."/>
            <person name="Nakayama K."/>
            <person name="Satake H."/>
        </authorList>
    </citation>
    <scope>NUCLEOTIDE SEQUENCE</scope>
</reference>
<comment type="caution">
    <text evidence="1">The sequence shown here is derived from an EMBL/GenBank/DDBJ whole genome shotgun (WGS) entry which is preliminary data.</text>
</comment>
<proteinExistence type="predicted"/>